<proteinExistence type="predicted"/>
<reference evidence="1" key="1">
    <citation type="submission" date="2022-11" db="EMBL/GenBank/DDBJ databases">
        <authorList>
            <person name="Petersen C."/>
        </authorList>
    </citation>
    <scope>NUCLEOTIDE SEQUENCE</scope>
    <source>
        <strain evidence="1">IBT 16849</strain>
    </source>
</reference>
<name>A0A9W9J1K9_9EURO</name>
<reference evidence="1" key="2">
    <citation type="journal article" date="2023" name="IMA Fungus">
        <title>Comparative genomic study of the Penicillium genus elucidates a diverse pangenome and 15 lateral gene transfer events.</title>
        <authorList>
            <person name="Petersen C."/>
            <person name="Sorensen T."/>
            <person name="Nielsen M.R."/>
            <person name="Sondergaard T.E."/>
            <person name="Sorensen J.L."/>
            <person name="Fitzpatrick D.A."/>
            <person name="Frisvad J.C."/>
            <person name="Nielsen K.L."/>
        </authorList>
    </citation>
    <scope>NUCLEOTIDE SEQUENCE</scope>
    <source>
        <strain evidence="1">IBT 16849</strain>
    </source>
</reference>
<keyword evidence="2" id="KW-1185">Reference proteome</keyword>
<gene>
    <name evidence="1" type="ORF">N7472_006976</name>
</gene>
<evidence type="ECO:0000313" key="2">
    <source>
        <dbReference type="Proteomes" id="UP001150879"/>
    </source>
</evidence>
<protein>
    <submittedName>
        <fullName evidence="1">Uncharacterized protein</fullName>
    </submittedName>
</protein>
<organism evidence="1 2">
    <name type="scientific">Penicillium cf. griseofulvum</name>
    <dbReference type="NCBI Taxonomy" id="2972120"/>
    <lineage>
        <taxon>Eukaryota</taxon>
        <taxon>Fungi</taxon>
        <taxon>Dikarya</taxon>
        <taxon>Ascomycota</taxon>
        <taxon>Pezizomycotina</taxon>
        <taxon>Eurotiomycetes</taxon>
        <taxon>Eurotiomycetidae</taxon>
        <taxon>Eurotiales</taxon>
        <taxon>Aspergillaceae</taxon>
        <taxon>Penicillium</taxon>
    </lineage>
</organism>
<dbReference type="EMBL" id="JAPQKP010000005">
    <property type="protein sequence ID" value="KAJ5187962.1"/>
    <property type="molecule type" value="Genomic_DNA"/>
</dbReference>
<dbReference type="Proteomes" id="UP001150879">
    <property type="component" value="Unassembled WGS sequence"/>
</dbReference>
<accession>A0A9W9J1K9</accession>
<comment type="caution">
    <text evidence="1">The sequence shown here is derived from an EMBL/GenBank/DDBJ whole genome shotgun (WGS) entry which is preliminary data.</text>
</comment>
<evidence type="ECO:0000313" key="1">
    <source>
        <dbReference type="EMBL" id="KAJ5187962.1"/>
    </source>
</evidence>
<dbReference type="AlphaFoldDB" id="A0A9W9J1K9"/>
<sequence>MLITWKSALQSHWPPVLALVSRIESRASCAPSFPNFLLQLSLWTQHLSPALEQNVGKFLLHVMIVEQEKFAVMGYNRVRNATRTDSISVWAMQQENRPGAPMCLYGRVREKASKANKLGSKNLKALSTLRRVMDQTARRLVYS</sequence>